<evidence type="ECO:0000256" key="1">
    <source>
        <dbReference type="SAM" id="Phobius"/>
    </source>
</evidence>
<organism evidence="3 4">
    <name type="scientific">Emcibacter nanhaiensis</name>
    <dbReference type="NCBI Taxonomy" id="1505037"/>
    <lineage>
        <taxon>Bacteria</taxon>
        <taxon>Pseudomonadati</taxon>
        <taxon>Pseudomonadota</taxon>
        <taxon>Alphaproteobacteria</taxon>
        <taxon>Emcibacterales</taxon>
        <taxon>Emcibacteraceae</taxon>
        <taxon>Emcibacter</taxon>
    </lineage>
</organism>
<sequence>MNKRVLGIVWKLIIASLFVGMALSYFDITPAELIEDLPETIGKIVDTAWSGIQWAADYVVLGAIVVVPVWLLMNVTNIANRFKKKE</sequence>
<keyword evidence="1" id="KW-0472">Membrane</keyword>
<evidence type="ECO:0000259" key="2">
    <source>
        <dbReference type="Pfam" id="PF20061"/>
    </source>
</evidence>
<gene>
    <name evidence="3" type="ORF">FIV46_15570</name>
</gene>
<keyword evidence="4" id="KW-1185">Reference proteome</keyword>
<dbReference type="InterPro" id="IPR045594">
    <property type="entry name" value="DUF6460"/>
</dbReference>
<accession>A0A501PBZ5</accession>
<feature type="transmembrane region" description="Helical" evidence="1">
    <location>
        <begin position="58"/>
        <end position="79"/>
    </location>
</feature>
<evidence type="ECO:0000313" key="3">
    <source>
        <dbReference type="EMBL" id="TPD57532.1"/>
    </source>
</evidence>
<evidence type="ECO:0000313" key="4">
    <source>
        <dbReference type="Proteomes" id="UP000319148"/>
    </source>
</evidence>
<feature type="transmembrane region" description="Helical" evidence="1">
    <location>
        <begin position="7"/>
        <end position="26"/>
    </location>
</feature>
<dbReference type="AlphaFoldDB" id="A0A501PBZ5"/>
<name>A0A501PBZ5_9PROT</name>
<keyword evidence="1" id="KW-1133">Transmembrane helix</keyword>
<dbReference type="RefSeq" id="WP_139941847.1">
    <property type="nucleotide sequence ID" value="NZ_JBHSYP010000005.1"/>
</dbReference>
<comment type="caution">
    <text evidence="3">The sequence shown here is derived from an EMBL/GenBank/DDBJ whole genome shotgun (WGS) entry which is preliminary data.</text>
</comment>
<reference evidence="4" key="1">
    <citation type="submission" date="2019-06" db="EMBL/GenBank/DDBJ databases">
        <title>The complete genome of Emcibacter congregatus ZYLT.</title>
        <authorList>
            <person name="Zhao Z."/>
        </authorList>
    </citation>
    <scope>NUCLEOTIDE SEQUENCE [LARGE SCALE GENOMIC DNA]</scope>
    <source>
        <strain evidence="4">MCCC 1A06723</strain>
    </source>
</reference>
<dbReference type="OrthoDB" id="7679021at2"/>
<feature type="domain" description="DUF6460" evidence="2">
    <location>
        <begin position="48"/>
        <end position="74"/>
    </location>
</feature>
<dbReference type="EMBL" id="VFIY01000018">
    <property type="protein sequence ID" value="TPD57532.1"/>
    <property type="molecule type" value="Genomic_DNA"/>
</dbReference>
<dbReference type="Proteomes" id="UP000319148">
    <property type="component" value="Unassembled WGS sequence"/>
</dbReference>
<dbReference type="Pfam" id="PF20061">
    <property type="entry name" value="DUF6460"/>
    <property type="match status" value="1"/>
</dbReference>
<proteinExistence type="predicted"/>
<keyword evidence="1" id="KW-0812">Transmembrane</keyword>
<protein>
    <submittedName>
        <fullName evidence="3">Integrase</fullName>
    </submittedName>
</protein>